<sequence>MKAGQESNQDWWNSLLGVCRIAALLAFGADDLPHRTQHLVVGGEAGCSGSRPVFRRTSLLWRSTTGLLFLGTR</sequence>
<evidence type="ECO:0000313" key="2">
    <source>
        <dbReference type="Proteomes" id="UP000050867"/>
    </source>
</evidence>
<gene>
    <name evidence="1" type="ORF">AQ490_22030</name>
</gene>
<proteinExistence type="predicted"/>
<protein>
    <submittedName>
        <fullName evidence="1">Uncharacterized protein</fullName>
    </submittedName>
</protein>
<evidence type="ECO:0000313" key="1">
    <source>
        <dbReference type="EMBL" id="KRV48999.1"/>
    </source>
</evidence>
<reference evidence="1 2" key="1">
    <citation type="submission" date="2015-10" db="EMBL/GenBank/DDBJ databases">
        <title>Draft genome sequence of pyrrolomycin-producing Streptomyces vitaminophilus.</title>
        <authorList>
            <person name="Graham D.E."/>
            <person name="Mahan K.M."/>
            <person name="Klingeman D.M."/>
            <person name="Hettich R.L."/>
            <person name="Parry R.J."/>
        </authorList>
    </citation>
    <scope>NUCLEOTIDE SEQUENCE [LARGE SCALE GENOMIC DNA]</scope>
    <source>
        <strain evidence="1 2">ATCC 31673</strain>
    </source>
</reference>
<name>A0A0T6LS85_WENVI</name>
<dbReference type="EMBL" id="LLZU01000016">
    <property type="protein sequence ID" value="KRV48999.1"/>
    <property type="molecule type" value="Genomic_DNA"/>
</dbReference>
<dbReference type="Proteomes" id="UP000050867">
    <property type="component" value="Unassembled WGS sequence"/>
</dbReference>
<comment type="caution">
    <text evidence="1">The sequence shown here is derived from an EMBL/GenBank/DDBJ whole genome shotgun (WGS) entry which is preliminary data.</text>
</comment>
<keyword evidence="2" id="KW-1185">Reference proteome</keyword>
<accession>A0A0T6LS85</accession>
<dbReference type="AlphaFoldDB" id="A0A0T6LS85"/>
<organism evidence="1 2">
    <name type="scientific">Wenjunlia vitaminophila</name>
    <name type="common">Streptomyces vitaminophilus</name>
    <dbReference type="NCBI Taxonomy" id="76728"/>
    <lineage>
        <taxon>Bacteria</taxon>
        <taxon>Bacillati</taxon>
        <taxon>Actinomycetota</taxon>
        <taxon>Actinomycetes</taxon>
        <taxon>Kitasatosporales</taxon>
        <taxon>Streptomycetaceae</taxon>
        <taxon>Wenjunlia</taxon>
    </lineage>
</organism>